<gene>
    <name evidence="1" type="ORF">E2C01_071601</name>
</gene>
<sequence>MASFCPTLFTWSTISTGAGYWWRPTLCSSRSFCGRGGKVTLSIFALTLSPSRPR</sequence>
<accession>A0A5B7I8M6</accession>
<organism evidence="1 2">
    <name type="scientific">Portunus trituberculatus</name>
    <name type="common">Swimming crab</name>
    <name type="synonym">Neptunus trituberculatus</name>
    <dbReference type="NCBI Taxonomy" id="210409"/>
    <lineage>
        <taxon>Eukaryota</taxon>
        <taxon>Metazoa</taxon>
        <taxon>Ecdysozoa</taxon>
        <taxon>Arthropoda</taxon>
        <taxon>Crustacea</taxon>
        <taxon>Multicrustacea</taxon>
        <taxon>Malacostraca</taxon>
        <taxon>Eumalacostraca</taxon>
        <taxon>Eucarida</taxon>
        <taxon>Decapoda</taxon>
        <taxon>Pleocyemata</taxon>
        <taxon>Brachyura</taxon>
        <taxon>Eubrachyura</taxon>
        <taxon>Portunoidea</taxon>
        <taxon>Portunidae</taxon>
        <taxon>Portuninae</taxon>
        <taxon>Portunus</taxon>
    </lineage>
</organism>
<protein>
    <submittedName>
        <fullName evidence="1">Uncharacterized protein</fullName>
    </submittedName>
</protein>
<keyword evidence="2" id="KW-1185">Reference proteome</keyword>
<name>A0A5B7I8M6_PORTR</name>
<evidence type="ECO:0000313" key="2">
    <source>
        <dbReference type="Proteomes" id="UP000324222"/>
    </source>
</evidence>
<proteinExistence type="predicted"/>
<dbReference type="EMBL" id="VSRR010045133">
    <property type="protein sequence ID" value="MPC77154.1"/>
    <property type="molecule type" value="Genomic_DNA"/>
</dbReference>
<reference evidence="1 2" key="1">
    <citation type="submission" date="2019-05" db="EMBL/GenBank/DDBJ databases">
        <title>Another draft genome of Portunus trituberculatus and its Hox gene families provides insights of decapod evolution.</title>
        <authorList>
            <person name="Jeong J.-H."/>
            <person name="Song I."/>
            <person name="Kim S."/>
            <person name="Choi T."/>
            <person name="Kim D."/>
            <person name="Ryu S."/>
            <person name="Kim W."/>
        </authorList>
    </citation>
    <scope>NUCLEOTIDE SEQUENCE [LARGE SCALE GENOMIC DNA]</scope>
    <source>
        <tissue evidence="1">Muscle</tissue>
    </source>
</reference>
<dbReference type="Proteomes" id="UP000324222">
    <property type="component" value="Unassembled WGS sequence"/>
</dbReference>
<comment type="caution">
    <text evidence="1">The sequence shown here is derived from an EMBL/GenBank/DDBJ whole genome shotgun (WGS) entry which is preliminary data.</text>
</comment>
<dbReference type="AlphaFoldDB" id="A0A5B7I8M6"/>
<evidence type="ECO:0000313" key="1">
    <source>
        <dbReference type="EMBL" id="MPC77154.1"/>
    </source>
</evidence>